<evidence type="ECO:0000256" key="1">
    <source>
        <dbReference type="ARBA" id="ARBA00007398"/>
    </source>
</evidence>
<keyword evidence="3" id="KW-1185">Reference proteome</keyword>
<evidence type="ECO:0000313" key="2">
    <source>
        <dbReference type="EMBL" id="VDN14859.1"/>
    </source>
</evidence>
<dbReference type="EMBL" id="UYRU01060602">
    <property type="protein sequence ID" value="VDN14859.1"/>
    <property type="molecule type" value="Genomic_DNA"/>
</dbReference>
<feature type="non-terminal residue" evidence="2">
    <location>
        <position position="515"/>
    </location>
</feature>
<dbReference type="InterPro" id="IPR026832">
    <property type="entry name" value="Asteroid"/>
</dbReference>
<proteinExistence type="inferred from homology"/>
<dbReference type="OrthoDB" id="25987at2759"/>
<accession>A0A3P7P2E3</accession>
<name>A0A3P7P2E3_DIBLA</name>
<sequence length="515" mass="57221">MFVNKNIWALVEQEPEAFRPSQLHDVTFVINAFDFLHTVLRDQKISYIYGGEYSELAVKFDEILRNFLRCNLRPIFVFGGIVKNDAEPKSSRLLHLRKQVMFMEKYVESEITGSGSSYFSSIPVFTKETLVGVLNNLNIKHVTCDTETLAACVSLAAYLRCPVVADGADILLYEFEDPIGCDYAALADHFPPTCEQFPLPQGAPHPPPRSQGSAMAAEEAKSHIDSLITWLSQVSSPLDVFEKTVSILLKDRATLFIQRAFYIARLLSLDFDQGHQLASFLQLSTSPTDALRVRTSVDLISWLNNRRDSLLPKFNWLFAVLDAELEASSEIKRFLASVPANFLHFYRSGLVSPVMVARLFSGDWIIHPLVEDAAQSSVTDCSAGLRFLQYCLNLGFAVQCGHFTLEDAATKIVSETSRAVSGSLKTESMRLSPFFLPLSSSAIQQHDDRLRSLANSLESDGASKAALGTLSIKTVHDINQMQLIYMSLLSLVRMMDLINFTNGSAAFGNKSATKA</sequence>
<organism evidence="2 3">
    <name type="scientific">Dibothriocephalus latus</name>
    <name type="common">Fish tapeworm</name>
    <name type="synonym">Diphyllobothrium latum</name>
    <dbReference type="NCBI Taxonomy" id="60516"/>
    <lineage>
        <taxon>Eukaryota</taxon>
        <taxon>Metazoa</taxon>
        <taxon>Spiralia</taxon>
        <taxon>Lophotrochozoa</taxon>
        <taxon>Platyhelminthes</taxon>
        <taxon>Cestoda</taxon>
        <taxon>Eucestoda</taxon>
        <taxon>Diphyllobothriidea</taxon>
        <taxon>Diphyllobothriidae</taxon>
        <taxon>Dibothriocephalus</taxon>
    </lineage>
</organism>
<dbReference type="PANTHER" id="PTHR15665:SF1">
    <property type="entry name" value="PROTEIN ASTEROID HOMOLOG 1"/>
    <property type="match status" value="1"/>
</dbReference>
<comment type="similarity">
    <text evidence="1">Belongs to the asteroid family.</text>
</comment>
<dbReference type="AlphaFoldDB" id="A0A3P7P2E3"/>
<evidence type="ECO:0000313" key="3">
    <source>
        <dbReference type="Proteomes" id="UP000281553"/>
    </source>
</evidence>
<dbReference type="SUPFAM" id="SSF88723">
    <property type="entry name" value="PIN domain-like"/>
    <property type="match status" value="1"/>
</dbReference>
<evidence type="ECO:0008006" key="4">
    <source>
        <dbReference type="Google" id="ProtNLM"/>
    </source>
</evidence>
<protein>
    <recommendedName>
        <fullName evidence="4">Asteroid domain-containing protein</fullName>
    </recommendedName>
</protein>
<dbReference type="InterPro" id="IPR029060">
    <property type="entry name" value="PIN-like_dom_sf"/>
</dbReference>
<dbReference type="Gene3D" id="3.40.50.1010">
    <property type="entry name" value="5'-nuclease"/>
    <property type="match status" value="1"/>
</dbReference>
<dbReference type="Proteomes" id="UP000281553">
    <property type="component" value="Unassembled WGS sequence"/>
</dbReference>
<dbReference type="PANTHER" id="PTHR15665">
    <property type="entry name" value="ASTEROID PROTEIN"/>
    <property type="match status" value="1"/>
</dbReference>
<reference evidence="2 3" key="1">
    <citation type="submission" date="2018-11" db="EMBL/GenBank/DDBJ databases">
        <authorList>
            <consortium name="Pathogen Informatics"/>
        </authorList>
    </citation>
    <scope>NUCLEOTIDE SEQUENCE [LARGE SCALE GENOMIC DNA]</scope>
</reference>
<gene>
    <name evidence="2" type="ORF">DILT_LOCUS10690</name>
</gene>